<protein>
    <submittedName>
        <fullName evidence="4">WD-40 repeat-containing protein</fullName>
    </submittedName>
</protein>
<dbReference type="InterPro" id="IPR019775">
    <property type="entry name" value="WD40_repeat_CS"/>
</dbReference>
<evidence type="ECO:0000313" key="5">
    <source>
        <dbReference type="Proteomes" id="UP000023152"/>
    </source>
</evidence>
<dbReference type="InterPro" id="IPR015943">
    <property type="entry name" value="WD40/YVTN_repeat-like_dom_sf"/>
</dbReference>
<sequence>MSNIKLGWINEFDTLVVNYVATFFMLDTFCSSSKLLKTFTGHTDSVYSIDYSTFDGKQLLCSASCDNTIRVWDVDTNKQVQILNEDLLAVSCVKFSQYYHYNYGRHIICSVCGEDIRFWDIKDNRQFQIFSKYEFQVCDIEFSPFNSGRYLCSGSHENTILLLDVETSKQLHVFNGHGAAITTKMKVIVLV</sequence>
<dbReference type="Gene3D" id="2.130.10.10">
    <property type="entry name" value="YVTN repeat-like/Quinoprotein amine dehydrogenase"/>
    <property type="match status" value="1"/>
</dbReference>
<evidence type="ECO:0000256" key="2">
    <source>
        <dbReference type="ARBA" id="ARBA00022737"/>
    </source>
</evidence>
<dbReference type="OrthoDB" id="25131at2759"/>
<evidence type="ECO:0000313" key="4">
    <source>
        <dbReference type="EMBL" id="ETN97555.1"/>
    </source>
</evidence>
<dbReference type="PANTHER" id="PTHR19879">
    <property type="entry name" value="TRANSCRIPTION INITIATION FACTOR TFIID"/>
    <property type="match status" value="1"/>
</dbReference>
<accession>X6L7Y0</accession>
<dbReference type="Pfam" id="PF00400">
    <property type="entry name" value="WD40"/>
    <property type="match status" value="1"/>
</dbReference>
<organism evidence="4 5">
    <name type="scientific">Reticulomyxa filosa</name>
    <dbReference type="NCBI Taxonomy" id="46433"/>
    <lineage>
        <taxon>Eukaryota</taxon>
        <taxon>Sar</taxon>
        <taxon>Rhizaria</taxon>
        <taxon>Retaria</taxon>
        <taxon>Foraminifera</taxon>
        <taxon>Monothalamids</taxon>
        <taxon>Reticulomyxidae</taxon>
        <taxon>Reticulomyxa</taxon>
    </lineage>
</organism>
<evidence type="ECO:0000256" key="1">
    <source>
        <dbReference type="ARBA" id="ARBA00022574"/>
    </source>
</evidence>
<dbReference type="PROSITE" id="PS50082">
    <property type="entry name" value="WD_REPEATS_2"/>
    <property type="match status" value="1"/>
</dbReference>
<dbReference type="InterPro" id="IPR001680">
    <property type="entry name" value="WD40_rpt"/>
</dbReference>
<keyword evidence="5" id="KW-1185">Reference proteome</keyword>
<proteinExistence type="predicted"/>
<keyword evidence="2" id="KW-0677">Repeat</keyword>
<evidence type="ECO:0000256" key="3">
    <source>
        <dbReference type="PROSITE-ProRule" id="PRU00221"/>
    </source>
</evidence>
<name>X6L7Y0_RETFI</name>
<dbReference type="SMART" id="SM00320">
    <property type="entry name" value="WD40"/>
    <property type="match status" value="3"/>
</dbReference>
<dbReference type="PROSITE" id="PS00678">
    <property type="entry name" value="WD_REPEATS_1"/>
    <property type="match status" value="1"/>
</dbReference>
<dbReference type="InterPro" id="IPR036322">
    <property type="entry name" value="WD40_repeat_dom_sf"/>
</dbReference>
<reference evidence="4 5" key="1">
    <citation type="journal article" date="2013" name="Curr. Biol.">
        <title>The Genome of the Foraminiferan Reticulomyxa filosa.</title>
        <authorList>
            <person name="Glockner G."/>
            <person name="Hulsmann N."/>
            <person name="Schleicher M."/>
            <person name="Noegel A.A."/>
            <person name="Eichinger L."/>
            <person name="Gallinger C."/>
            <person name="Pawlowski J."/>
            <person name="Sierra R."/>
            <person name="Euteneuer U."/>
            <person name="Pillet L."/>
            <person name="Moustafa A."/>
            <person name="Platzer M."/>
            <person name="Groth M."/>
            <person name="Szafranski K."/>
            <person name="Schliwa M."/>
        </authorList>
    </citation>
    <scope>NUCLEOTIDE SEQUENCE [LARGE SCALE GENOMIC DNA]</scope>
</reference>
<dbReference type="PROSITE" id="PS50294">
    <property type="entry name" value="WD_REPEATS_REGION"/>
    <property type="match status" value="1"/>
</dbReference>
<dbReference type="Proteomes" id="UP000023152">
    <property type="component" value="Unassembled WGS sequence"/>
</dbReference>
<dbReference type="PANTHER" id="PTHR19879:SF9">
    <property type="entry name" value="TRANSCRIPTION INITIATION FACTOR TFIID SUBUNIT 5"/>
    <property type="match status" value="1"/>
</dbReference>
<gene>
    <name evidence="4" type="ORF">RFI_39974</name>
</gene>
<keyword evidence="1 3" id="KW-0853">WD repeat</keyword>
<dbReference type="EMBL" id="ASPP01049310">
    <property type="protein sequence ID" value="ETN97555.1"/>
    <property type="molecule type" value="Genomic_DNA"/>
</dbReference>
<feature type="repeat" description="WD" evidence="3">
    <location>
        <begin position="39"/>
        <end position="82"/>
    </location>
</feature>
<dbReference type="AlphaFoldDB" id="X6L7Y0"/>
<dbReference type="SUPFAM" id="SSF50978">
    <property type="entry name" value="WD40 repeat-like"/>
    <property type="match status" value="1"/>
</dbReference>
<comment type="caution">
    <text evidence="4">The sequence shown here is derived from an EMBL/GenBank/DDBJ whole genome shotgun (WGS) entry which is preliminary data.</text>
</comment>